<dbReference type="InterPro" id="IPR018187">
    <property type="entry name" value="Asp/Glu_racemase_AS_1"/>
</dbReference>
<dbReference type="PANTHER" id="PTHR21198:SF7">
    <property type="entry name" value="ASPARTATE-GLUTAMATE RACEMASE FAMILY"/>
    <property type="match status" value="1"/>
</dbReference>
<dbReference type="AlphaFoldDB" id="A0AAW3EQ66"/>
<protein>
    <submittedName>
        <fullName evidence="3">Aspartate racemase family protein</fullName>
        <ecNumber evidence="3">5.1.1.13</ecNumber>
    </submittedName>
</protein>
<evidence type="ECO:0000256" key="2">
    <source>
        <dbReference type="ARBA" id="ARBA00023235"/>
    </source>
</evidence>
<dbReference type="RefSeq" id="WP_042286583.1">
    <property type="nucleotide sequence ID" value="NZ_CADETE010000002.1"/>
</dbReference>
<proteinExistence type="inferred from homology"/>
<dbReference type="EC" id="5.1.1.13" evidence="3"/>
<dbReference type="SUPFAM" id="SSF53681">
    <property type="entry name" value="Aspartate/glutamate racemase"/>
    <property type="match status" value="2"/>
</dbReference>
<dbReference type="GO" id="GO:0047689">
    <property type="term" value="F:aspartate racemase activity"/>
    <property type="evidence" value="ECO:0007669"/>
    <property type="project" value="UniProtKB-EC"/>
</dbReference>
<name>A0AAW3EQ66_BURGA</name>
<reference evidence="3 4" key="1">
    <citation type="submission" date="2014-04" db="EMBL/GenBank/DDBJ databases">
        <authorList>
            <person name="Bishop-Lilly K.A."/>
            <person name="Broomall S.M."/>
            <person name="Chain P.S."/>
            <person name="Chertkov O."/>
            <person name="Coyne S.R."/>
            <person name="Daligault H.E."/>
            <person name="Davenport K.W."/>
            <person name="Erkkila T."/>
            <person name="Frey K.G."/>
            <person name="Gibbons H.S."/>
            <person name="Gu W."/>
            <person name="Jaissle J."/>
            <person name="Johnson S.L."/>
            <person name="Koroleva G.I."/>
            <person name="Ladner J.T."/>
            <person name="Lo C.-C."/>
            <person name="Minogue T.D."/>
            <person name="Munk C."/>
            <person name="Palacios G.F."/>
            <person name="Redden C.L."/>
            <person name="Rosenzweig C.N."/>
            <person name="Scholz M.B."/>
            <person name="Teshima H."/>
            <person name="Xu Y."/>
        </authorList>
    </citation>
    <scope>NUCLEOTIDE SEQUENCE [LARGE SCALE GENOMIC DNA]</scope>
    <source>
        <strain evidence="4">gladioli</strain>
    </source>
</reference>
<comment type="caution">
    <text evidence="3">The sequence shown here is derived from an EMBL/GenBank/DDBJ whole genome shotgun (WGS) entry which is preliminary data.</text>
</comment>
<dbReference type="InterPro" id="IPR004380">
    <property type="entry name" value="Asp_race"/>
</dbReference>
<evidence type="ECO:0000313" key="4">
    <source>
        <dbReference type="Proteomes" id="UP000029590"/>
    </source>
</evidence>
<sequence>MIGILGGMGPHAGALLVERLTALHHAARRDQDHPRVLLYSNSQIPNRVDAILGRGPSPVPEIAESLDLLARCGAQFAAIACNTAHVFLDEIRSRATLPVIDMIAATSERLAQLGLHRVALLATEGTVASGLYQHPLEAAGIEVVVPDAAGQALVSAAIYDPLRGIKASASPLDARMLGELARVSETLLEGDRAQALLIACTDLSIAYRHPLLAGLPSLDALDELAHACLERVGIARDAAADPSSPHRPQSLEIQ</sequence>
<dbReference type="PROSITE" id="PS00923">
    <property type="entry name" value="ASP_GLU_RACEMASE_1"/>
    <property type="match status" value="1"/>
</dbReference>
<dbReference type="PANTHER" id="PTHR21198">
    <property type="entry name" value="GLUTAMATE RACEMASE"/>
    <property type="match status" value="1"/>
</dbReference>
<evidence type="ECO:0000313" key="3">
    <source>
        <dbReference type="EMBL" id="KGC09912.1"/>
    </source>
</evidence>
<accession>A0AAW3EQ66</accession>
<dbReference type="Gene3D" id="3.40.50.1860">
    <property type="match status" value="2"/>
</dbReference>
<dbReference type="NCBIfam" id="TIGR00035">
    <property type="entry name" value="asp_race"/>
    <property type="match status" value="1"/>
</dbReference>
<organism evidence="3 4">
    <name type="scientific">Burkholderia gladioli</name>
    <name type="common">Pseudomonas marginata</name>
    <name type="synonym">Phytomonas marginata</name>
    <dbReference type="NCBI Taxonomy" id="28095"/>
    <lineage>
        <taxon>Bacteria</taxon>
        <taxon>Pseudomonadati</taxon>
        <taxon>Pseudomonadota</taxon>
        <taxon>Betaproteobacteria</taxon>
        <taxon>Burkholderiales</taxon>
        <taxon>Burkholderiaceae</taxon>
        <taxon>Burkholderia</taxon>
    </lineage>
</organism>
<dbReference type="Proteomes" id="UP000029590">
    <property type="component" value="Unassembled WGS sequence"/>
</dbReference>
<comment type="similarity">
    <text evidence="1">Belongs to the aspartate/glutamate racemases family.</text>
</comment>
<dbReference type="EMBL" id="JPGG01000018">
    <property type="protein sequence ID" value="KGC09912.1"/>
    <property type="molecule type" value="Genomic_DNA"/>
</dbReference>
<keyword evidence="2 3" id="KW-0413">Isomerase</keyword>
<dbReference type="InterPro" id="IPR001920">
    <property type="entry name" value="Asp/Glu_race"/>
</dbReference>
<gene>
    <name evidence="3" type="ORF">DM48_5447</name>
</gene>
<dbReference type="InterPro" id="IPR015942">
    <property type="entry name" value="Asp/Glu/hydantoin_racemase"/>
</dbReference>
<dbReference type="KEGG" id="bgo:BM43_3470"/>
<dbReference type="Pfam" id="PF01177">
    <property type="entry name" value="Asp_Glu_race"/>
    <property type="match status" value="1"/>
</dbReference>
<evidence type="ECO:0000256" key="1">
    <source>
        <dbReference type="ARBA" id="ARBA00007847"/>
    </source>
</evidence>